<dbReference type="AlphaFoldDB" id="A0A7Y0ELT8"/>
<dbReference type="SMART" id="SM00448">
    <property type="entry name" value="REC"/>
    <property type="match status" value="1"/>
</dbReference>
<dbReference type="PANTHER" id="PTHR44591">
    <property type="entry name" value="STRESS RESPONSE REGULATOR PROTEIN 1"/>
    <property type="match status" value="1"/>
</dbReference>
<evidence type="ECO:0000256" key="2">
    <source>
        <dbReference type="ARBA" id="ARBA00022553"/>
    </source>
</evidence>
<dbReference type="InterPro" id="IPR011990">
    <property type="entry name" value="TPR-like_helical_dom_sf"/>
</dbReference>
<feature type="modified residue" description="4-aspartylphosphate" evidence="4">
    <location>
        <position position="54"/>
    </location>
</feature>
<dbReference type="PROSITE" id="PS50110">
    <property type="entry name" value="RESPONSE_REGULATORY"/>
    <property type="match status" value="1"/>
</dbReference>
<evidence type="ECO:0000313" key="6">
    <source>
        <dbReference type="EMBL" id="NMM65782.1"/>
    </source>
</evidence>
<dbReference type="SUPFAM" id="SSF52172">
    <property type="entry name" value="CheY-like"/>
    <property type="match status" value="1"/>
</dbReference>
<evidence type="ECO:0000256" key="1">
    <source>
        <dbReference type="ARBA" id="ARBA00018672"/>
    </source>
</evidence>
<dbReference type="CDD" id="cd00156">
    <property type="entry name" value="REC"/>
    <property type="match status" value="1"/>
</dbReference>
<dbReference type="InterPro" id="IPR001789">
    <property type="entry name" value="Sig_transdc_resp-reg_receiver"/>
</dbReference>
<dbReference type="Pfam" id="PF00072">
    <property type="entry name" value="Response_reg"/>
    <property type="match status" value="1"/>
</dbReference>
<keyword evidence="2 4" id="KW-0597">Phosphoprotein</keyword>
<proteinExistence type="predicted"/>
<dbReference type="Gene3D" id="1.25.40.10">
    <property type="entry name" value="Tetratricopeptide repeat domain"/>
    <property type="match status" value="1"/>
</dbReference>
<gene>
    <name evidence="6" type="ORF">HBE96_24705</name>
</gene>
<dbReference type="SUPFAM" id="SSF48452">
    <property type="entry name" value="TPR-like"/>
    <property type="match status" value="1"/>
</dbReference>
<protein>
    <recommendedName>
        <fullName evidence="1">Stage 0 sporulation protein A homolog</fullName>
    </recommendedName>
</protein>
<evidence type="ECO:0000256" key="4">
    <source>
        <dbReference type="PROSITE-ProRule" id="PRU00169"/>
    </source>
</evidence>
<keyword evidence="7" id="KW-1185">Reference proteome</keyword>
<comment type="function">
    <text evidence="3">May play the central regulatory role in sporulation. It may be an element of the effector pathway responsible for the activation of sporulation genes in response to nutritional stress. Spo0A may act in concert with spo0H (a sigma factor) to control the expression of some genes that are critical to the sporulation process.</text>
</comment>
<evidence type="ECO:0000313" key="7">
    <source>
        <dbReference type="Proteomes" id="UP000537131"/>
    </source>
</evidence>
<evidence type="ECO:0000256" key="3">
    <source>
        <dbReference type="ARBA" id="ARBA00024867"/>
    </source>
</evidence>
<dbReference type="GO" id="GO:0000160">
    <property type="term" value="P:phosphorelay signal transduction system"/>
    <property type="evidence" value="ECO:0007669"/>
    <property type="project" value="InterPro"/>
</dbReference>
<accession>A0A7Y0ELT8</accession>
<dbReference type="Gene3D" id="3.40.50.2300">
    <property type="match status" value="1"/>
</dbReference>
<comment type="caution">
    <text evidence="6">The sequence shown here is derived from an EMBL/GenBank/DDBJ whole genome shotgun (WGS) entry which is preliminary data.</text>
</comment>
<dbReference type="Proteomes" id="UP000537131">
    <property type="component" value="Unassembled WGS sequence"/>
</dbReference>
<evidence type="ECO:0000259" key="5">
    <source>
        <dbReference type="PROSITE" id="PS50110"/>
    </source>
</evidence>
<dbReference type="EMBL" id="JABBNI010000066">
    <property type="protein sequence ID" value="NMM65782.1"/>
    <property type="molecule type" value="Genomic_DNA"/>
</dbReference>
<organism evidence="6 7">
    <name type="scientific">Clostridium muellerianum</name>
    <dbReference type="NCBI Taxonomy" id="2716538"/>
    <lineage>
        <taxon>Bacteria</taxon>
        <taxon>Bacillati</taxon>
        <taxon>Bacillota</taxon>
        <taxon>Clostridia</taxon>
        <taxon>Eubacteriales</taxon>
        <taxon>Clostridiaceae</taxon>
        <taxon>Clostridium</taxon>
    </lineage>
</organism>
<dbReference type="InterPro" id="IPR050595">
    <property type="entry name" value="Bact_response_regulator"/>
</dbReference>
<dbReference type="RefSeq" id="WP_169300369.1">
    <property type="nucleotide sequence ID" value="NZ_JABBNI010000066.1"/>
</dbReference>
<dbReference type="InterPro" id="IPR011006">
    <property type="entry name" value="CheY-like_superfamily"/>
</dbReference>
<reference evidence="6 7" key="1">
    <citation type="submission" date="2020-06" db="EMBL/GenBank/DDBJ databases">
        <title>Complete Genome Sequence of Clostridium muelleri sp. nov. P21T, an Acid-Alcohol Producing Acetogen Isolated from Old Hay.</title>
        <authorList>
            <person name="Duncan K.E."/>
            <person name="Tanner R.S."/>
        </authorList>
    </citation>
    <scope>NUCLEOTIDE SEQUENCE [LARGE SCALE GENOMIC DNA]</scope>
    <source>
        <strain evidence="6 7">P21</strain>
    </source>
</reference>
<name>A0A7Y0ELT8_9CLOT</name>
<dbReference type="PANTHER" id="PTHR44591:SF3">
    <property type="entry name" value="RESPONSE REGULATORY DOMAIN-CONTAINING PROTEIN"/>
    <property type="match status" value="1"/>
</dbReference>
<feature type="domain" description="Response regulatory" evidence="5">
    <location>
        <begin position="3"/>
        <end position="119"/>
    </location>
</feature>
<sequence length="201" mass="23004">MKKVLIVDDTKNIRVLLTTCLELREYEVITADSGKEALNIIKNKKSNIDLIFLDIRMPEMNGTEVLKDIRNMGMECPVIIMTAFATVKNAIDCTKLGAVAYLQKPFSPERVNSVLDEIFNVNNENYFIENKDENVLVEKAKVLIEKCSFVQAENNLKNALAINPYNKEIYFLIGKVNENINNKKEAKRFYAIAELFEKENS</sequence>